<comment type="catalytic activity">
    <reaction evidence="10">
        <text>K(+)(in) + H(+)(out) = K(+)(out) + H(+)(in)</text>
        <dbReference type="Rhea" id="RHEA:29467"/>
        <dbReference type="ChEBI" id="CHEBI:15378"/>
        <dbReference type="ChEBI" id="CHEBI:29103"/>
    </reaction>
</comment>
<feature type="non-terminal residue" evidence="14">
    <location>
        <position position="1"/>
    </location>
</feature>
<evidence type="ECO:0000256" key="7">
    <source>
        <dbReference type="ARBA" id="ARBA00023136"/>
    </source>
</evidence>
<dbReference type="GO" id="GO:0005886">
    <property type="term" value="C:plasma membrane"/>
    <property type="evidence" value="ECO:0007669"/>
    <property type="project" value="TreeGrafter"/>
</dbReference>
<evidence type="ECO:0000256" key="9">
    <source>
        <dbReference type="ARBA" id="ARBA00047524"/>
    </source>
</evidence>
<dbReference type="InterPro" id="IPR006153">
    <property type="entry name" value="Cation/H_exchanger_TM"/>
</dbReference>
<evidence type="ECO:0000313" key="14">
    <source>
        <dbReference type="EMBL" id="GIL80835.1"/>
    </source>
</evidence>
<dbReference type="EMBL" id="BNCP01000020">
    <property type="protein sequence ID" value="GIL80835.1"/>
    <property type="molecule type" value="Genomic_DNA"/>
</dbReference>
<comment type="catalytic activity">
    <reaction evidence="9">
        <text>Na(+)(in) + H(+)(out) = Na(+)(out) + H(+)(in)</text>
        <dbReference type="Rhea" id="RHEA:29419"/>
        <dbReference type="ChEBI" id="CHEBI:15378"/>
        <dbReference type="ChEBI" id="CHEBI:29101"/>
    </reaction>
</comment>
<evidence type="ECO:0000256" key="12">
    <source>
        <dbReference type="SAM" id="Phobius"/>
    </source>
</evidence>
<comment type="caution">
    <text evidence="14">The sequence shown here is derived from an EMBL/GenBank/DDBJ whole genome shotgun (WGS) entry which is preliminary data.</text>
</comment>
<dbReference type="Proteomes" id="UP000747110">
    <property type="component" value="Unassembled WGS sequence"/>
</dbReference>
<evidence type="ECO:0000259" key="13">
    <source>
        <dbReference type="Pfam" id="PF00999"/>
    </source>
</evidence>
<feature type="transmembrane region" description="Helical" evidence="12">
    <location>
        <begin position="426"/>
        <end position="449"/>
    </location>
</feature>
<dbReference type="InterPro" id="IPR018422">
    <property type="entry name" value="Cation/H_exchanger_CPA1"/>
</dbReference>
<dbReference type="Gene3D" id="6.10.140.1330">
    <property type="match status" value="1"/>
</dbReference>
<evidence type="ECO:0000256" key="11">
    <source>
        <dbReference type="SAM" id="MobiDB-lite"/>
    </source>
</evidence>
<evidence type="ECO:0000256" key="3">
    <source>
        <dbReference type="ARBA" id="ARBA00022692"/>
    </source>
</evidence>
<feature type="region of interest" description="Disordered" evidence="11">
    <location>
        <begin position="654"/>
        <end position="706"/>
    </location>
</feature>
<sequence length="1228" mass="129550">MMDIGMSSNQWMRSLLSGGAPSAGSQFCLDKNVSYAHRVDNPEGWNWCLVPDGGYDAVFFAGLAIAAMCLASPRWDALIVLFFGGIYFTFSYYWNLENVSNAVMLWLGMRPADIFVFVFLPPFLLDLSVRIDFFMLKKVAFNIAFMAFFMVAASALLLIPFMLYALDLKSSGWTAGYVALFGSMIASTDAASVSAVLRSGGGPEILSVLLEGESLFNDASSLTLFEIFKEVVLEDAKTTLANDLQGIVVKTIWSAFTGICIGLAMGIFTKWVFAWLQHRNVEAMAEVAWSVAGAYLSFYITQVWCKGSGCIGAVAYGLYGSATLLWGMSTKARLSGIFTQFWAVMTFVINGLIFFYVGASSVNFTIRSAQSLYADSGGIQLVKILLYKLPLIFLASFALRFILIFFSFKLLQLVRLSEGLSIQEVIFVTVGGLRGSLSLVLAQSAATLASTHDENHVNRRVKAEIAIYTAGYVIMTLLINAPICGPLLTLLGLDKIRQEQLAMRGEVKNLFRKFTMTAIEDLAAGQDDDELLQGLDWAMLKLHTNFDKQLDKELPEIQPRVRWLSCNFWLGALAAPLRLWHYLVACFRGRCNPDAMELITNEERLSRQRQEAELKRATNINVRDLNRGESRAPGAFSMPFASGPVRLPTALVIRDPTGTTSSGTTATVGRGLTGGPNYSAASGASRRPPAAVTTNSLRRSGSQRLSSLVVAPPGAAVGVDREVSVHGGRGGFNRNSSRFLEGAVVGPTAGRMSSLQLQQQYSPAGGSSPEVRERNMSDNRADTVYSGENDGIVEGPQIEVLLSVPSTPADDAQQQGKPRGTSEQQQYGRDGGADGEGASLLDPQLATLASTREIPRDEAPSDSPVVDAVPAAGAPAEVSATAAAAAVSQLPAKMSSHMSGGDSLIDAALLAVGNTMTAGPEAEDPELQPQPGSGPLGPASFLPGASPRASAPSSPKASNVLPWPSSRSRRTVGGVGGGNIPSPVGISRLHVSTSLSKLNSLEQQQQSAGVGAGATSEPEMTAPRTSGERGLLQSVLVIKPGAMGRGSALPSSTLGQSATVRLVQRLGDDSGRGSALEALRTDAVPAGARGLGRGSVRLAPTAMSPVEFAQPPASESEASLPAPFSAFAAADRPLARTSASAPTAGKLLGRSSGVVPHSIGEGNMRSMGSEPPCLSPFEFALPEDFASGAPATDTFRPSAARGGGGEAASLGRGSVCQGAPDGGLGRSS</sequence>
<organism evidence="14 15">
    <name type="scientific">Volvox reticuliferus</name>
    <dbReference type="NCBI Taxonomy" id="1737510"/>
    <lineage>
        <taxon>Eukaryota</taxon>
        <taxon>Viridiplantae</taxon>
        <taxon>Chlorophyta</taxon>
        <taxon>core chlorophytes</taxon>
        <taxon>Chlorophyceae</taxon>
        <taxon>CS clade</taxon>
        <taxon>Chlamydomonadales</taxon>
        <taxon>Volvocaceae</taxon>
        <taxon>Volvox</taxon>
    </lineage>
</organism>
<reference evidence="14" key="1">
    <citation type="journal article" date="2021" name="Proc. Natl. Acad. Sci. U.S.A.">
        <title>Three genomes in the algal genus Volvox reveal the fate of a haploid sex-determining region after a transition to homothallism.</title>
        <authorList>
            <person name="Yamamoto K."/>
            <person name="Hamaji T."/>
            <person name="Kawai-Toyooka H."/>
            <person name="Matsuzaki R."/>
            <person name="Takahashi F."/>
            <person name="Nishimura Y."/>
            <person name="Kawachi M."/>
            <person name="Noguchi H."/>
            <person name="Minakuchi Y."/>
            <person name="Umen J.G."/>
            <person name="Toyoda A."/>
            <person name="Nozaki H."/>
        </authorList>
    </citation>
    <scope>NUCLEOTIDE SEQUENCE</scope>
    <source>
        <strain evidence="14">NIES-3786</strain>
    </source>
</reference>
<evidence type="ECO:0000256" key="6">
    <source>
        <dbReference type="ARBA" id="ARBA00023065"/>
    </source>
</evidence>
<feature type="transmembrane region" description="Helical" evidence="12">
    <location>
        <begin position="311"/>
        <end position="329"/>
    </location>
</feature>
<keyword evidence="5" id="KW-0915">Sodium</keyword>
<keyword evidence="6" id="KW-0406">Ion transport</keyword>
<keyword evidence="3 12" id="KW-0812">Transmembrane</keyword>
<keyword evidence="2" id="KW-0813">Transport</keyword>
<feature type="region of interest" description="Disordered" evidence="11">
    <location>
        <begin position="808"/>
        <end position="839"/>
    </location>
</feature>
<evidence type="ECO:0000313" key="15">
    <source>
        <dbReference type="Proteomes" id="UP000747110"/>
    </source>
</evidence>
<dbReference type="PANTHER" id="PTHR10110">
    <property type="entry name" value="SODIUM/HYDROGEN EXCHANGER"/>
    <property type="match status" value="1"/>
</dbReference>
<feature type="transmembrane region" description="Helical" evidence="12">
    <location>
        <begin position="78"/>
        <end position="94"/>
    </location>
</feature>
<evidence type="ECO:0000256" key="4">
    <source>
        <dbReference type="ARBA" id="ARBA00022989"/>
    </source>
</evidence>
<protein>
    <recommendedName>
        <fullName evidence="13">Cation/H+ exchanger transmembrane domain-containing protein</fullName>
    </recommendedName>
</protein>
<evidence type="ECO:0000256" key="8">
    <source>
        <dbReference type="ARBA" id="ARBA00023201"/>
    </source>
</evidence>
<feature type="transmembrane region" description="Helical" evidence="12">
    <location>
        <begin position="287"/>
        <end position="304"/>
    </location>
</feature>
<proteinExistence type="predicted"/>
<dbReference type="GO" id="GO:0051453">
    <property type="term" value="P:regulation of intracellular pH"/>
    <property type="evidence" value="ECO:0007669"/>
    <property type="project" value="TreeGrafter"/>
</dbReference>
<feature type="transmembrane region" description="Helical" evidence="12">
    <location>
        <begin position="341"/>
        <end position="364"/>
    </location>
</feature>
<feature type="region of interest" description="Disordered" evidence="11">
    <location>
        <begin position="917"/>
        <end position="985"/>
    </location>
</feature>
<feature type="domain" description="Cation/H+ exchanger transmembrane" evidence="13">
    <location>
        <begin position="113"/>
        <end position="488"/>
    </location>
</feature>
<feature type="transmembrane region" description="Helical" evidence="12">
    <location>
        <begin position="177"/>
        <end position="197"/>
    </location>
</feature>
<keyword evidence="8" id="KW-0739">Sodium transport</keyword>
<dbReference type="PANTHER" id="PTHR10110:SF197">
    <property type="entry name" value="SODIUM_HYDROGEN EXCHANGER"/>
    <property type="match status" value="1"/>
</dbReference>
<feature type="transmembrane region" description="Helical" evidence="12">
    <location>
        <begin position="143"/>
        <end position="165"/>
    </location>
</feature>
<feature type="transmembrane region" description="Helical" evidence="12">
    <location>
        <begin position="252"/>
        <end position="275"/>
    </location>
</feature>
<feature type="compositionally biased region" description="Low complexity" evidence="11">
    <location>
        <begin position="657"/>
        <end position="667"/>
    </location>
</feature>
<evidence type="ECO:0000256" key="10">
    <source>
        <dbReference type="ARBA" id="ARBA00047912"/>
    </source>
</evidence>
<feature type="compositionally biased region" description="Low complexity" evidence="11">
    <location>
        <begin position="679"/>
        <end position="706"/>
    </location>
</feature>
<name>A0A8J4FL52_9CHLO</name>
<comment type="subcellular location">
    <subcellularLocation>
        <location evidence="1">Membrane</location>
        <topology evidence="1">Multi-pass membrane protein</topology>
    </subcellularLocation>
</comment>
<evidence type="ECO:0000256" key="1">
    <source>
        <dbReference type="ARBA" id="ARBA00004141"/>
    </source>
</evidence>
<dbReference type="GO" id="GO:0015386">
    <property type="term" value="F:potassium:proton antiporter activity"/>
    <property type="evidence" value="ECO:0007669"/>
    <property type="project" value="TreeGrafter"/>
</dbReference>
<keyword evidence="7 12" id="KW-0472">Membrane</keyword>
<feature type="region of interest" description="Disordered" evidence="11">
    <location>
        <begin position="1185"/>
        <end position="1228"/>
    </location>
</feature>
<feature type="transmembrane region" description="Helical" evidence="12">
    <location>
        <begin position="114"/>
        <end position="131"/>
    </location>
</feature>
<dbReference type="OrthoDB" id="441412at2759"/>
<dbReference type="GO" id="GO:0098719">
    <property type="term" value="P:sodium ion import across plasma membrane"/>
    <property type="evidence" value="ECO:0007669"/>
    <property type="project" value="TreeGrafter"/>
</dbReference>
<evidence type="ECO:0000256" key="5">
    <source>
        <dbReference type="ARBA" id="ARBA00023053"/>
    </source>
</evidence>
<feature type="compositionally biased region" description="Low complexity" evidence="11">
    <location>
        <begin position="927"/>
        <end position="958"/>
    </location>
</feature>
<dbReference type="GO" id="GO:0015385">
    <property type="term" value="F:sodium:proton antiporter activity"/>
    <property type="evidence" value="ECO:0007669"/>
    <property type="project" value="InterPro"/>
</dbReference>
<feature type="transmembrane region" description="Helical" evidence="12">
    <location>
        <begin position="470"/>
        <end position="493"/>
    </location>
</feature>
<keyword evidence="15" id="KW-1185">Reference proteome</keyword>
<feature type="compositionally biased region" description="Polar residues" evidence="11">
    <location>
        <begin position="812"/>
        <end position="827"/>
    </location>
</feature>
<keyword evidence="4 12" id="KW-1133">Transmembrane helix</keyword>
<evidence type="ECO:0000256" key="2">
    <source>
        <dbReference type="ARBA" id="ARBA00022448"/>
    </source>
</evidence>
<feature type="transmembrane region" description="Helical" evidence="12">
    <location>
        <begin position="385"/>
        <end position="406"/>
    </location>
</feature>
<dbReference type="Pfam" id="PF00999">
    <property type="entry name" value="Na_H_Exchanger"/>
    <property type="match status" value="1"/>
</dbReference>
<dbReference type="AlphaFoldDB" id="A0A8J4FL52"/>
<accession>A0A8J4FL52</accession>
<gene>
    <name evidence="14" type="ORF">Vretifemale_9912</name>
</gene>
<feature type="region of interest" description="Disordered" evidence="11">
    <location>
        <begin position="1001"/>
        <end position="1028"/>
    </location>
</feature>